<dbReference type="OrthoDB" id="5121204at2"/>
<evidence type="ECO:0000313" key="3">
    <source>
        <dbReference type="EMBL" id="TFD24598.1"/>
    </source>
</evidence>
<name>A0A4R8ZCF8_9MICO</name>
<evidence type="ECO:0000256" key="1">
    <source>
        <dbReference type="SAM" id="MobiDB-lite"/>
    </source>
</evidence>
<reference evidence="3 4" key="1">
    <citation type="submission" date="2019-03" db="EMBL/GenBank/DDBJ databases">
        <title>Genomics of glacier-inhabiting Cryobacterium strains.</title>
        <authorList>
            <person name="Liu Q."/>
            <person name="Xin Y.-H."/>
        </authorList>
    </citation>
    <scope>NUCLEOTIDE SEQUENCE [LARGE SCALE GENOMIC DNA]</scope>
    <source>
        <strain evidence="3 4">TMT1-1</strain>
    </source>
</reference>
<comment type="caution">
    <text evidence="3">The sequence shown here is derived from an EMBL/GenBank/DDBJ whole genome shotgun (WGS) entry which is preliminary data.</text>
</comment>
<feature type="signal peptide" evidence="2">
    <location>
        <begin position="1"/>
        <end position="24"/>
    </location>
</feature>
<dbReference type="Proteomes" id="UP000298424">
    <property type="component" value="Unassembled WGS sequence"/>
</dbReference>
<feature type="compositionally biased region" description="Basic and acidic residues" evidence="1">
    <location>
        <begin position="126"/>
        <end position="173"/>
    </location>
</feature>
<protein>
    <submittedName>
        <fullName evidence="3">Mucin-associated surface protein</fullName>
    </submittedName>
</protein>
<dbReference type="RefSeq" id="WP_104197066.1">
    <property type="nucleotide sequence ID" value="NZ_SOGT01000014.1"/>
</dbReference>
<dbReference type="EMBL" id="SOGT01000014">
    <property type="protein sequence ID" value="TFD24598.1"/>
    <property type="molecule type" value="Genomic_DNA"/>
</dbReference>
<gene>
    <name evidence="3" type="ORF">E3T27_13245</name>
</gene>
<keyword evidence="4" id="KW-1185">Reference proteome</keyword>
<feature type="chain" id="PRO_5020855487" evidence="2">
    <location>
        <begin position="25"/>
        <end position="173"/>
    </location>
</feature>
<accession>A0A4R8ZCF8</accession>
<dbReference type="AlphaFoldDB" id="A0A4R8ZCF8"/>
<proteinExistence type="predicted"/>
<feature type="region of interest" description="Disordered" evidence="1">
    <location>
        <begin position="119"/>
        <end position="173"/>
    </location>
</feature>
<sequence>MNRRYRLTLSVAALLLLPLTGCTATPVDLPAATAEQLQGEILAISEASAAGDFANAQSLLTAMQENLRTAAASGEVGSERSASIQSAINLVRDDLTAEIDAAVVAAEAAAQAAAEAAAAAAQQNDEDAKNRAEQDQKNAENAREDAKDAAEEAKEAREDCLNDKDKVEAGECN</sequence>
<keyword evidence="2" id="KW-0732">Signal</keyword>
<evidence type="ECO:0000256" key="2">
    <source>
        <dbReference type="SAM" id="SignalP"/>
    </source>
</evidence>
<evidence type="ECO:0000313" key="4">
    <source>
        <dbReference type="Proteomes" id="UP000298424"/>
    </source>
</evidence>
<organism evidence="3 4">
    <name type="scientific">Cryobacterium lyxosi</name>
    <dbReference type="NCBI Taxonomy" id="1259228"/>
    <lineage>
        <taxon>Bacteria</taxon>
        <taxon>Bacillati</taxon>
        <taxon>Actinomycetota</taxon>
        <taxon>Actinomycetes</taxon>
        <taxon>Micrococcales</taxon>
        <taxon>Microbacteriaceae</taxon>
        <taxon>Cryobacterium</taxon>
    </lineage>
</organism>